<evidence type="ECO:0000256" key="2">
    <source>
        <dbReference type="SAM" id="MobiDB-lite"/>
    </source>
</evidence>
<feature type="region of interest" description="Disordered" evidence="2">
    <location>
        <begin position="376"/>
        <end position="477"/>
    </location>
</feature>
<dbReference type="Proteomes" id="UP000075882">
    <property type="component" value="Unassembled WGS sequence"/>
</dbReference>
<feature type="compositionally biased region" description="Polar residues" evidence="2">
    <location>
        <begin position="24"/>
        <end position="35"/>
    </location>
</feature>
<evidence type="ECO:0000256" key="1">
    <source>
        <dbReference type="SAM" id="Coils"/>
    </source>
</evidence>
<evidence type="ECO:0000313" key="3">
    <source>
        <dbReference type="EnsemblMetazoa" id="ACOM026327-PA.1"/>
    </source>
</evidence>
<feature type="compositionally biased region" description="Gly residues" evidence="2">
    <location>
        <begin position="1"/>
        <end position="10"/>
    </location>
</feature>
<proteinExistence type="predicted"/>
<feature type="compositionally biased region" description="Low complexity" evidence="2">
    <location>
        <begin position="376"/>
        <end position="385"/>
    </location>
</feature>
<reference evidence="3" key="1">
    <citation type="submission" date="2022-08" db="UniProtKB">
        <authorList>
            <consortium name="EnsemblMetazoa"/>
        </authorList>
    </citation>
    <scope>IDENTIFICATION</scope>
</reference>
<feature type="compositionally biased region" description="Low complexity" evidence="2">
    <location>
        <begin position="437"/>
        <end position="455"/>
    </location>
</feature>
<feature type="compositionally biased region" description="Polar residues" evidence="2">
    <location>
        <begin position="399"/>
        <end position="415"/>
    </location>
</feature>
<dbReference type="AlphaFoldDB" id="A0A8W7P6A4"/>
<dbReference type="GO" id="GO:0032007">
    <property type="term" value="P:negative regulation of TOR signaling"/>
    <property type="evidence" value="ECO:0007669"/>
    <property type="project" value="InterPro"/>
</dbReference>
<feature type="region of interest" description="Disordered" evidence="2">
    <location>
        <begin position="1"/>
        <end position="35"/>
    </location>
</feature>
<feature type="compositionally biased region" description="Low complexity" evidence="2">
    <location>
        <begin position="465"/>
        <end position="474"/>
    </location>
</feature>
<feature type="compositionally biased region" description="Polar residues" evidence="2">
    <location>
        <begin position="338"/>
        <end position="351"/>
    </location>
</feature>
<dbReference type="GO" id="GO:0048011">
    <property type="term" value="P:neurotrophin TRK receptor signaling pathway"/>
    <property type="evidence" value="ECO:0007669"/>
    <property type="project" value="InterPro"/>
</dbReference>
<accession>A0A8W7P6A4</accession>
<dbReference type="EnsemblMetazoa" id="ACOM026327-RA">
    <property type="protein sequence ID" value="ACOM026327-PA.1"/>
    <property type="gene ID" value="ACOM026327"/>
</dbReference>
<keyword evidence="1" id="KW-0175">Coiled coil</keyword>
<organism evidence="3">
    <name type="scientific">Anopheles coluzzii</name>
    <name type="common">African malaria mosquito</name>
    <dbReference type="NCBI Taxonomy" id="1518534"/>
    <lineage>
        <taxon>Eukaryota</taxon>
        <taxon>Metazoa</taxon>
        <taxon>Ecdysozoa</taxon>
        <taxon>Arthropoda</taxon>
        <taxon>Hexapoda</taxon>
        <taxon>Insecta</taxon>
        <taxon>Pterygota</taxon>
        <taxon>Neoptera</taxon>
        <taxon>Endopterygota</taxon>
        <taxon>Diptera</taxon>
        <taxon>Nematocera</taxon>
        <taxon>Culicoidea</taxon>
        <taxon>Culicidae</taxon>
        <taxon>Anophelinae</taxon>
        <taxon>Anopheles</taxon>
    </lineage>
</organism>
<dbReference type="InterPro" id="IPR026682">
    <property type="entry name" value="AKT1S1"/>
</dbReference>
<dbReference type="PANTHER" id="PTHR21844">
    <property type="entry name" value="AKT1 SUBSTRATE 1 PROTEIN"/>
    <property type="match status" value="1"/>
</dbReference>
<feature type="compositionally biased region" description="Acidic residues" evidence="2">
    <location>
        <begin position="549"/>
        <end position="560"/>
    </location>
</feature>
<dbReference type="VEuPathDB" id="VectorBase:ACON2_039102"/>
<sequence length="650" mass="69456">LEASGGGACGGTEWQKAKPIPRNPATNVSNHQHTNTSKDPVVCFISVCVYVRVSVFPRPVFARTVQSDPDGESERLIPIQIGCWVAVGVGVKMFSCPCLNVSIVVNDENTAAVISTNHTAAVDPGPVTLRNEPNGLPRPSPTVIAALAEGKSRELVGFFQEVVGPFQDASVTMQLTMMLKTIPCDEWSVCKCLNCGCVAFARAASNPANILINGTLSVTPEEISRRKAQENYSPAYRIVLDVRAADFRGFYRKDQYRSLFTAAANTLDSTNDRNELLESLRAFMRAETQQANERIARFTQEMNEQLSNVRDRAEQDYLFLAQTFVPELVDSKSGAGGQQRSPSAATSPTVEKSLQPLLTSLGTPTGGVATGAAAAEAGVAGSQMETPPPTPESMPMSTGNSPPSIVNGNGTSSAGQPEANGGGFKLVGAAGNQRPMSLSNSAANSINNNNTANSNQGAISKPPTQQQQQQQQQQHSMSTNLFANQGSALGTVGSVPGLAGSVGNLTGGAAHRYNSNSVNHQRSQPMMFDSDCLFDIDGMENDKTPPPDDISDEEECDYNDTSDNNNRSEGGMFIPRHQYGRQSSSIAKSLPISMPKMMTPFRANEDDLDEMVEDAVDIAASIKAIAKSVHGEAVFGDLPRRQIQKFTSQI</sequence>
<dbReference type="GO" id="GO:0005737">
    <property type="term" value="C:cytoplasm"/>
    <property type="evidence" value="ECO:0007669"/>
    <property type="project" value="TreeGrafter"/>
</dbReference>
<feature type="region of interest" description="Disordered" evidence="2">
    <location>
        <begin position="538"/>
        <end position="580"/>
    </location>
</feature>
<name>A0A8W7P6A4_ANOCL</name>
<feature type="coiled-coil region" evidence="1">
    <location>
        <begin position="281"/>
        <end position="316"/>
    </location>
</feature>
<feature type="region of interest" description="Disordered" evidence="2">
    <location>
        <begin position="330"/>
        <end position="351"/>
    </location>
</feature>
<dbReference type="PANTHER" id="PTHR21844:SF2">
    <property type="entry name" value="PROLINE-RICH AKT1 SUBSTRATE 1"/>
    <property type="match status" value="1"/>
</dbReference>
<protein>
    <submittedName>
        <fullName evidence="3">Uncharacterized protein</fullName>
    </submittedName>
</protein>